<dbReference type="Gene3D" id="1.10.10.10">
    <property type="entry name" value="Winged helix-like DNA-binding domain superfamily/Winged helix DNA-binding domain"/>
    <property type="match status" value="1"/>
</dbReference>
<dbReference type="PROSITE" id="PS50987">
    <property type="entry name" value="HTH_ARSR_2"/>
    <property type="match status" value="1"/>
</dbReference>
<dbReference type="InterPro" id="IPR036388">
    <property type="entry name" value="WH-like_DNA-bd_sf"/>
</dbReference>
<evidence type="ECO:0000313" key="7">
    <source>
        <dbReference type="Proteomes" id="UP000193566"/>
    </source>
</evidence>
<dbReference type="CDD" id="cd00090">
    <property type="entry name" value="HTH_ARSR"/>
    <property type="match status" value="1"/>
</dbReference>
<dbReference type="PANTHER" id="PTHR33154:SF33">
    <property type="entry name" value="TRANSCRIPTIONAL REPRESSOR SDPR"/>
    <property type="match status" value="1"/>
</dbReference>
<evidence type="ECO:0000256" key="3">
    <source>
        <dbReference type="ARBA" id="ARBA00023163"/>
    </source>
</evidence>
<evidence type="ECO:0000259" key="5">
    <source>
        <dbReference type="PROSITE" id="PS50987"/>
    </source>
</evidence>
<organism evidence="6 7">
    <name type="scientific">Rhodococcus rhodochrous J3</name>
    <dbReference type="NCBI Taxonomy" id="903528"/>
    <lineage>
        <taxon>Bacteria</taxon>
        <taxon>Bacillati</taxon>
        <taxon>Actinomycetota</taxon>
        <taxon>Actinomycetes</taxon>
        <taxon>Mycobacteriales</taxon>
        <taxon>Nocardiaceae</taxon>
        <taxon>Rhodococcus</taxon>
    </lineage>
</organism>
<feature type="region of interest" description="Disordered" evidence="4">
    <location>
        <begin position="114"/>
        <end position="138"/>
    </location>
</feature>
<dbReference type="Proteomes" id="UP000193566">
    <property type="component" value="Unassembled WGS sequence"/>
</dbReference>
<proteinExistence type="predicted"/>
<dbReference type="PRINTS" id="PR00778">
    <property type="entry name" value="HTHARSR"/>
</dbReference>
<evidence type="ECO:0000256" key="1">
    <source>
        <dbReference type="ARBA" id="ARBA00023015"/>
    </source>
</evidence>
<dbReference type="InterPro" id="IPR011991">
    <property type="entry name" value="ArsR-like_HTH"/>
</dbReference>
<dbReference type="EMBL" id="FXAV01000003">
    <property type="protein sequence ID" value="SMG27496.1"/>
    <property type="molecule type" value="Genomic_DNA"/>
</dbReference>
<keyword evidence="1" id="KW-0805">Transcription regulation</keyword>
<dbReference type="NCBIfam" id="NF033788">
    <property type="entry name" value="HTH_metalloreg"/>
    <property type="match status" value="1"/>
</dbReference>
<dbReference type="InterPro" id="IPR036390">
    <property type="entry name" value="WH_DNA-bd_sf"/>
</dbReference>
<feature type="domain" description="HTH arsR-type" evidence="5">
    <location>
        <begin position="3"/>
        <end position="101"/>
    </location>
</feature>
<evidence type="ECO:0000256" key="2">
    <source>
        <dbReference type="ARBA" id="ARBA00023125"/>
    </source>
</evidence>
<name>A0ABY1M8L2_RHORH</name>
<gene>
    <name evidence="6" type="ORF">SAMN02745947_01731</name>
</gene>
<dbReference type="InterPro" id="IPR051081">
    <property type="entry name" value="HTH_MetalResp_TranReg"/>
</dbReference>
<comment type="caution">
    <text evidence="6">The sequence shown here is derived from an EMBL/GenBank/DDBJ whole genome shotgun (WGS) entry which is preliminary data.</text>
</comment>
<keyword evidence="7" id="KW-1185">Reference proteome</keyword>
<accession>A0ABY1M8L2</accession>
<dbReference type="Pfam" id="PF01022">
    <property type="entry name" value="HTH_5"/>
    <property type="match status" value="1"/>
</dbReference>
<sequence>MNISWNLYSGAMHGFEVLADPVRRRILELLAGGPQAAGEIVAAIGREFSISQPAVSQHLKILRDQRFTVVHKDGTRRYYELDPAVLVELEDWLAGLHPPVFAALDALETEIARGKRERRNRDAVPPALPASDERRKSS</sequence>
<reference evidence="6 7" key="1">
    <citation type="submission" date="2017-04" db="EMBL/GenBank/DDBJ databases">
        <authorList>
            <person name="Varghese N."/>
            <person name="Submissions S."/>
        </authorList>
    </citation>
    <scope>NUCLEOTIDE SEQUENCE [LARGE SCALE GENOMIC DNA]</scope>
    <source>
        <strain evidence="6 7">J3</strain>
    </source>
</reference>
<evidence type="ECO:0000256" key="4">
    <source>
        <dbReference type="SAM" id="MobiDB-lite"/>
    </source>
</evidence>
<dbReference type="InterPro" id="IPR001845">
    <property type="entry name" value="HTH_ArsR_DNA-bd_dom"/>
</dbReference>
<keyword evidence="3" id="KW-0804">Transcription</keyword>
<dbReference type="PANTHER" id="PTHR33154">
    <property type="entry name" value="TRANSCRIPTIONAL REGULATOR, ARSR FAMILY"/>
    <property type="match status" value="1"/>
</dbReference>
<keyword evidence="2" id="KW-0238">DNA-binding</keyword>
<evidence type="ECO:0000313" key="6">
    <source>
        <dbReference type="EMBL" id="SMG27496.1"/>
    </source>
</evidence>
<dbReference type="SMART" id="SM00418">
    <property type="entry name" value="HTH_ARSR"/>
    <property type="match status" value="1"/>
</dbReference>
<protein>
    <submittedName>
        <fullName evidence="6">Transcriptional regulator, ArsR family</fullName>
    </submittedName>
</protein>
<dbReference type="SUPFAM" id="SSF46785">
    <property type="entry name" value="Winged helix' DNA-binding domain"/>
    <property type="match status" value="1"/>
</dbReference>